<dbReference type="SUPFAM" id="SSF54695">
    <property type="entry name" value="POZ domain"/>
    <property type="match status" value="1"/>
</dbReference>
<feature type="compositionally biased region" description="Basic and acidic residues" evidence="1">
    <location>
        <begin position="326"/>
        <end position="344"/>
    </location>
</feature>
<feature type="region of interest" description="Disordered" evidence="1">
    <location>
        <begin position="445"/>
        <end position="491"/>
    </location>
</feature>
<dbReference type="AlphaFoldDB" id="A0A0L0FFX2"/>
<evidence type="ECO:0000313" key="3">
    <source>
        <dbReference type="EMBL" id="KNC75371.1"/>
    </source>
</evidence>
<keyword evidence="4" id="KW-1185">Reference proteome</keyword>
<gene>
    <name evidence="3" type="ORF">SARC_12103</name>
</gene>
<protein>
    <recommendedName>
        <fullName evidence="2">BTB domain-containing protein</fullName>
    </recommendedName>
</protein>
<dbReference type="EMBL" id="KQ243669">
    <property type="protein sequence ID" value="KNC75371.1"/>
    <property type="molecule type" value="Genomic_DNA"/>
</dbReference>
<dbReference type="InterPro" id="IPR000210">
    <property type="entry name" value="BTB/POZ_dom"/>
</dbReference>
<evidence type="ECO:0000256" key="1">
    <source>
        <dbReference type="SAM" id="MobiDB-lite"/>
    </source>
</evidence>
<proteinExistence type="predicted"/>
<feature type="compositionally biased region" description="Basic and acidic residues" evidence="1">
    <location>
        <begin position="188"/>
        <end position="205"/>
    </location>
</feature>
<dbReference type="GeneID" id="25912607"/>
<reference evidence="3 4" key="1">
    <citation type="submission" date="2011-02" db="EMBL/GenBank/DDBJ databases">
        <title>The Genome Sequence of Sphaeroforma arctica JP610.</title>
        <authorList>
            <consortium name="The Broad Institute Genome Sequencing Platform"/>
            <person name="Russ C."/>
            <person name="Cuomo C."/>
            <person name="Young S.K."/>
            <person name="Zeng Q."/>
            <person name="Gargeya S."/>
            <person name="Alvarado L."/>
            <person name="Berlin A."/>
            <person name="Chapman S.B."/>
            <person name="Chen Z."/>
            <person name="Freedman E."/>
            <person name="Gellesch M."/>
            <person name="Goldberg J."/>
            <person name="Griggs A."/>
            <person name="Gujja S."/>
            <person name="Heilman E."/>
            <person name="Heiman D."/>
            <person name="Howarth C."/>
            <person name="Mehta T."/>
            <person name="Neiman D."/>
            <person name="Pearson M."/>
            <person name="Roberts A."/>
            <person name="Saif S."/>
            <person name="Shea T."/>
            <person name="Shenoy N."/>
            <person name="Sisk P."/>
            <person name="Stolte C."/>
            <person name="Sykes S."/>
            <person name="White J."/>
            <person name="Yandava C."/>
            <person name="Burger G."/>
            <person name="Gray M.W."/>
            <person name="Holland P.W.H."/>
            <person name="King N."/>
            <person name="Lang F.B.F."/>
            <person name="Roger A.J."/>
            <person name="Ruiz-Trillo I."/>
            <person name="Haas B."/>
            <person name="Nusbaum C."/>
            <person name="Birren B."/>
        </authorList>
    </citation>
    <scope>NUCLEOTIDE SEQUENCE [LARGE SCALE GENOMIC DNA]</scope>
    <source>
        <strain evidence="3 4">JP610</strain>
    </source>
</reference>
<feature type="region of interest" description="Disordered" evidence="1">
    <location>
        <begin position="317"/>
        <end position="344"/>
    </location>
</feature>
<accession>A0A0L0FFX2</accession>
<feature type="compositionally biased region" description="Basic and acidic residues" evidence="1">
    <location>
        <begin position="450"/>
        <end position="476"/>
    </location>
</feature>
<dbReference type="Pfam" id="PF00651">
    <property type="entry name" value="BTB"/>
    <property type="match status" value="1"/>
</dbReference>
<dbReference type="PROSITE" id="PS50097">
    <property type="entry name" value="BTB"/>
    <property type="match status" value="1"/>
</dbReference>
<dbReference type="RefSeq" id="XP_014149273.1">
    <property type="nucleotide sequence ID" value="XM_014293798.1"/>
</dbReference>
<feature type="compositionally biased region" description="Polar residues" evidence="1">
    <location>
        <begin position="42"/>
        <end position="52"/>
    </location>
</feature>
<feature type="compositionally biased region" description="Polar residues" evidence="1">
    <location>
        <begin position="109"/>
        <end position="152"/>
    </location>
</feature>
<dbReference type="InterPro" id="IPR011333">
    <property type="entry name" value="SKP1/BTB/POZ_sf"/>
</dbReference>
<feature type="region of interest" description="Disordered" evidence="1">
    <location>
        <begin position="106"/>
        <end position="209"/>
    </location>
</feature>
<feature type="domain" description="BTB" evidence="2">
    <location>
        <begin position="211"/>
        <end position="267"/>
    </location>
</feature>
<dbReference type="Gene3D" id="3.30.710.10">
    <property type="entry name" value="Potassium Channel Kv1.1, Chain A"/>
    <property type="match status" value="1"/>
</dbReference>
<feature type="region of interest" description="Disordered" evidence="1">
    <location>
        <begin position="39"/>
        <end position="60"/>
    </location>
</feature>
<feature type="region of interest" description="Disordered" evidence="1">
    <location>
        <begin position="357"/>
        <end position="431"/>
    </location>
</feature>
<name>A0A0L0FFX2_9EUKA</name>
<evidence type="ECO:0000259" key="2">
    <source>
        <dbReference type="PROSITE" id="PS50097"/>
    </source>
</evidence>
<evidence type="ECO:0000313" key="4">
    <source>
        <dbReference type="Proteomes" id="UP000054560"/>
    </source>
</evidence>
<organism evidence="3 4">
    <name type="scientific">Sphaeroforma arctica JP610</name>
    <dbReference type="NCBI Taxonomy" id="667725"/>
    <lineage>
        <taxon>Eukaryota</taxon>
        <taxon>Ichthyosporea</taxon>
        <taxon>Ichthyophonida</taxon>
        <taxon>Sphaeroforma</taxon>
    </lineage>
</organism>
<dbReference type="Proteomes" id="UP000054560">
    <property type="component" value="Unassembled WGS sequence"/>
</dbReference>
<sequence>MHSSVITFVVNHRAPTAELSGANMGTTFAWDNHGADIPIPVPTSTLDGSVPSSPEAGVGHEGSKIWETHATRIVMPKPHSTVDNPRVSPSHSWDTHTAHVLIPAPHSMTAGSESSPQPDSATSRETTTSEDVPFAQTPTLAPSSTTGKSVSSLLPGAATGHRLSGDGEGNRGVCTRTKRNGDGLDTNSEGRVDPDKETSGTDQKETQPSLFSVDKDNLCAVSTYFRSMLNGRFCEGDQNEVQITSCGARAFQGLLAYLLPRPYGVSQAKSKLGGARPVGKLRKGGELIKKEGAVFSVIGDGEELIDTAGALSESVGEGIKGATSGTDKREPQVKTEVDGPSRRESGEWKIWARLKPRRDASKVPMSEDCAVKNPMEAASSGQLKRKWTDSDGRKTDSDDDVVNVDSDASDLHRGKKAKTEPNPSTGIDPQLHDQQTVEEIRVAQSAFAVDSDHNEDLIEDTRWRDDADTTEVRDQSECGDSSELLDGDVDTDDEYDMEGISRDVVGNYTNAKTTTGGTAPLIRRRNEMDIHNAGWRDVGGSGASNETQSADSSVHVRGPAATASIHTHGGITVRIEKTIGPITNACCEKYFYDNLVPEDALALIPVAQQYMLTELRALCIHKTLENLKQFPEDAYQIGLDTNIEILQFAGIGTVIEMLPQLCEDRRWVPNHRILNGIKSYLADQALHIS</sequence>
<feature type="compositionally biased region" description="Basic and acidic residues" evidence="1">
    <location>
        <begin position="386"/>
        <end position="396"/>
    </location>
</feature>